<organism evidence="2 3">
    <name type="scientific">Trifolium medium</name>
    <dbReference type="NCBI Taxonomy" id="97028"/>
    <lineage>
        <taxon>Eukaryota</taxon>
        <taxon>Viridiplantae</taxon>
        <taxon>Streptophyta</taxon>
        <taxon>Embryophyta</taxon>
        <taxon>Tracheophyta</taxon>
        <taxon>Spermatophyta</taxon>
        <taxon>Magnoliopsida</taxon>
        <taxon>eudicotyledons</taxon>
        <taxon>Gunneridae</taxon>
        <taxon>Pentapetalae</taxon>
        <taxon>rosids</taxon>
        <taxon>fabids</taxon>
        <taxon>Fabales</taxon>
        <taxon>Fabaceae</taxon>
        <taxon>Papilionoideae</taxon>
        <taxon>50 kb inversion clade</taxon>
        <taxon>NPAAA clade</taxon>
        <taxon>Hologalegina</taxon>
        <taxon>IRL clade</taxon>
        <taxon>Trifolieae</taxon>
        <taxon>Trifolium</taxon>
    </lineage>
</organism>
<protein>
    <submittedName>
        <fullName evidence="2">Uncharacterized protein</fullName>
    </submittedName>
</protein>
<name>A0A392VY73_9FABA</name>
<evidence type="ECO:0000256" key="1">
    <source>
        <dbReference type="SAM" id="MobiDB-lite"/>
    </source>
</evidence>
<evidence type="ECO:0000313" key="2">
    <source>
        <dbReference type="EMBL" id="MCI92439.1"/>
    </source>
</evidence>
<dbReference type="EMBL" id="LXQA011301196">
    <property type="protein sequence ID" value="MCI92439.1"/>
    <property type="molecule type" value="Genomic_DNA"/>
</dbReference>
<proteinExistence type="predicted"/>
<dbReference type="Proteomes" id="UP000265520">
    <property type="component" value="Unassembled WGS sequence"/>
</dbReference>
<evidence type="ECO:0000313" key="3">
    <source>
        <dbReference type="Proteomes" id="UP000265520"/>
    </source>
</evidence>
<reference evidence="2 3" key="1">
    <citation type="journal article" date="2018" name="Front. Plant Sci.">
        <title>Red Clover (Trifolium pratense) and Zigzag Clover (T. medium) - A Picture of Genomic Similarities and Differences.</title>
        <authorList>
            <person name="Dluhosova J."/>
            <person name="Istvanek J."/>
            <person name="Nedelnik J."/>
            <person name="Repkova J."/>
        </authorList>
    </citation>
    <scope>NUCLEOTIDE SEQUENCE [LARGE SCALE GENOMIC DNA]</scope>
    <source>
        <strain evidence="3">cv. 10/8</strain>
        <tissue evidence="2">Leaf</tissue>
    </source>
</reference>
<sequence length="40" mass="4624">EMETLDKMEEPEAHLVHPDSTARRAIPGYATRKGQREFLL</sequence>
<comment type="caution">
    <text evidence="2">The sequence shown here is derived from an EMBL/GenBank/DDBJ whole genome shotgun (WGS) entry which is preliminary data.</text>
</comment>
<feature type="region of interest" description="Disordered" evidence="1">
    <location>
        <begin position="1"/>
        <end position="40"/>
    </location>
</feature>
<accession>A0A392VY73</accession>
<feature type="non-terminal residue" evidence="2">
    <location>
        <position position="1"/>
    </location>
</feature>
<keyword evidence="3" id="KW-1185">Reference proteome</keyword>
<dbReference type="AlphaFoldDB" id="A0A392VY73"/>
<feature type="compositionally biased region" description="Basic and acidic residues" evidence="1">
    <location>
        <begin position="1"/>
        <end position="22"/>
    </location>
</feature>